<dbReference type="InterPro" id="IPR038704">
    <property type="entry name" value="YEAST_sf"/>
</dbReference>
<dbReference type="Gene3D" id="2.60.40.1970">
    <property type="entry name" value="YEATS domain"/>
    <property type="match status" value="2"/>
</dbReference>
<dbReference type="WBParaSite" id="ALUE_0001919901-mRNA-1">
    <property type="protein sequence ID" value="ALUE_0001919901-mRNA-1"/>
    <property type="gene ID" value="ALUE_0001919901"/>
</dbReference>
<evidence type="ECO:0000256" key="1">
    <source>
        <dbReference type="ARBA" id="ARBA00023015"/>
    </source>
</evidence>
<reference evidence="8" key="1">
    <citation type="submission" date="2017-02" db="UniProtKB">
        <authorList>
            <consortium name="WormBaseParasite"/>
        </authorList>
    </citation>
    <scope>IDENTIFICATION</scope>
</reference>
<feature type="domain" description="YEATS" evidence="6">
    <location>
        <begin position="102"/>
        <end position="244"/>
    </location>
</feature>
<name>A0A0M3IKD7_ASCLU</name>
<feature type="domain" description="YEATS" evidence="6">
    <location>
        <begin position="11"/>
        <end position="106"/>
    </location>
</feature>
<keyword evidence="2" id="KW-0804">Transcription</keyword>
<dbReference type="GO" id="GO:0005634">
    <property type="term" value="C:nucleus"/>
    <property type="evidence" value="ECO:0007669"/>
    <property type="project" value="UniProtKB-SubCell"/>
</dbReference>
<sequence length="324" mass="37576">MGETGGHGVERCKSKRVIKAIVYGNTASYLGKKLENDHTHEWTVFVRPYHNEDPAKFIRKVQFKLHDSYANPTRVVEKPPYEVTETGWGEFEVQIRIYFVDVNEKPRVIKAIVYGNTASYLGKKLENDHTHEWTVFVRPYHNEDPAKFIRKVQFKLHDSYANPTRVVEKPPYEVTETGWGEFEVQIRIYFVDVNEKPITAFHYLRLFHPQATLPNGKMIVAAEYYDEIVFQEPTVTMYKALVGSEGRKCDPKRFYTDFVHVRKRTLEMITNARTEIGKEIDDLRDSLKEAHKLIQKYRAEVESLEAAATNPPTVSFSVGDGKPE</sequence>
<dbReference type="AlphaFoldDB" id="A0A0M3IKD7"/>
<evidence type="ECO:0000313" key="8">
    <source>
        <dbReference type="WBParaSite" id="ALUE_0001919901-mRNA-1"/>
    </source>
</evidence>
<evidence type="ECO:0000259" key="6">
    <source>
        <dbReference type="PROSITE" id="PS51037"/>
    </source>
</evidence>
<dbReference type="PANTHER" id="PTHR47573:SF1">
    <property type="entry name" value="PROTEIN AF-9 HOMOLOG"/>
    <property type="match status" value="1"/>
</dbReference>
<dbReference type="Pfam" id="PF03366">
    <property type="entry name" value="YEATS"/>
    <property type="match status" value="2"/>
</dbReference>
<evidence type="ECO:0000313" key="7">
    <source>
        <dbReference type="Proteomes" id="UP000036681"/>
    </source>
</evidence>
<feature type="coiled-coil region" evidence="5">
    <location>
        <begin position="280"/>
        <end position="307"/>
    </location>
</feature>
<dbReference type="CDD" id="cd16909">
    <property type="entry name" value="YEATS_GAS41_like"/>
    <property type="match status" value="1"/>
</dbReference>
<comment type="subcellular location">
    <subcellularLocation>
        <location evidence="4">Nucleus</location>
    </subcellularLocation>
</comment>
<dbReference type="InterPro" id="IPR005033">
    <property type="entry name" value="YEATS"/>
</dbReference>
<evidence type="ECO:0000256" key="2">
    <source>
        <dbReference type="ARBA" id="ARBA00023163"/>
    </source>
</evidence>
<dbReference type="GO" id="GO:0006355">
    <property type="term" value="P:regulation of DNA-templated transcription"/>
    <property type="evidence" value="ECO:0007669"/>
    <property type="project" value="InterPro"/>
</dbReference>
<organism evidence="7 8">
    <name type="scientific">Ascaris lumbricoides</name>
    <name type="common">Giant roundworm</name>
    <dbReference type="NCBI Taxonomy" id="6252"/>
    <lineage>
        <taxon>Eukaryota</taxon>
        <taxon>Metazoa</taxon>
        <taxon>Ecdysozoa</taxon>
        <taxon>Nematoda</taxon>
        <taxon>Chromadorea</taxon>
        <taxon>Rhabditida</taxon>
        <taxon>Spirurina</taxon>
        <taxon>Ascaridomorpha</taxon>
        <taxon>Ascaridoidea</taxon>
        <taxon>Ascarididae</taxon>
        <taxon>Ascaris</taxon>
    </lineage>
</organism>
<keyword evidence="7" id="KW-1185">Reference proteome</keyword>
<accession>A0A0M3IKD7</accession>
<keyword evidence="3 4" id="KW-0539">Nucleus</keyword>
<dbReference type="PANTHER" id="PTHR47573">
    <property type="entry name" value="PROTEIN AF-9 HOMOLOG"/>
    <property type="match status" value="1"/>
</dbReference>
<evidence type="ECO:0000256" key="3">
    <source>
        <dbReference type="ARBA" id="ARBA00023242"/>
    </source>
</evidence>
<protein>
    <submittedName>
        <fullName evidence="8">YEATS domain-containing protein 4</fullName>
    </submittedName>
</protein>
<keyword evidence="5" id="KW-0175">Coiled coil</keyword>
<dbReference type="CDD" id="cd16887">
    <property type="entry name" value="YEATS"/>
    <property type="match status" value="1"/>
</dbReference>
<dbReference type="Proteomes" id="UP000036681">
    <property type="component" value="Unplaced"/>
</dbReference>
<keyword evidence="1" id="KW-0805">Transcription regulation</keyword>
<proteinExistence type="predicted"/>
<dbReference type="InterPro" id="IPR055129">
    <property type="entry name" value="YEATS_dom"/>
</dbReference>
<evidence type="ECO:0000256" key="4">
    <source>
        <dbReference type="PROSITE-ProRule" id="PRU00376"/>
    </source>
</evidence>
<evidence type="ECO:0000256" key="5">
    <source>
        <dbReference type="SAM" id="Coils"/>
    </source>
</evidence>
<dbReference type="PROSITE" id="PS51037">
    <property type="entry name" value="YEATS"/>
    <property type="match status" value="2"/>
</dbReference>